<accession>A0ABS1E2J0</accession>
<organism evidence="1 2">
    <name type="scientific">Halorhodospira neutriphila</name>
    <dbReference type="NCBI Taxonomy" id="168379"/>
    <lineage>
        <taxon>Bacteria</taxon>
        <taxon>Pseudomonadati</taxon>
        <taxon>Pseudomonadota</taxon>
        <taxon>Gammaproteobacteria</taxon>
        <taxon>Chromatiales</taxon>
        <taxon>Ectothiorhodospiraceae</taxon>
        <taxon>Halorhodospira</taxon>
    </lineage>
</organism>
<sequence length="100" mass="10528">METRTQTVVDFAAEAARRGQQLVPDGRGGITARQMDGGPRSREYTAVVNLHRRLRREGVPGWLCAYAEAAARQAVRDGADSYDAIAAGVGVISDGGPSAA</sequence>
<proteinExistence type="predicted"/>
<dbReference type="Proteomes" id="UP000738126">
    <property type="component" value="Unassembled WGS sequence"/>
</dbReference>
<dbReference type="RefSeq" id="WP_200256106.1">
    <property type="nucleotide sequence ID" value="NZ_NRSH01000007.1"/>
</dbReference>
<name>A0ABS1E2J0_9GAMM</name>
<protein>
    <submittedName>
        <fullName evidence="1">Uncharacterized protein</fullName>
    </submittedName>
</protein>
<dbReference type="EMBL" id="NRSH01000007">
    <property type="protein sequence ID" value="MBK1725693.1"/>
    <property type="molecule type" value="Genomic_DNA"/>
</dbReference>
<gene>
    <name evidence="1" type="ORF">CKO13_01385</name>
</gene>
<evidence type="ECO:0000313" key="2">
    <source>
        <dbReference type="Proteomes" id="UP000738126"/>
    </source>
</evidence>
<keyword evidence="2" id="KW-1185">Reference proteome</keyword>
<evidence type="ECO:0000313" key="1">
    <source>
        <dbReference type="EMBL" id="MBK1725693.1"/>
    </source>
</evidence>
<comment type="caution">
    <text evidence="1">The sequence shown here is derived from an EMBL/GenBank/DDBJ whole genome shotgun (WGS) entry which is preliminary data.</text>
</comment>
<reference evidence="1 2" key="1">
    <citation type="journal article" date="2020" name="Microorganisms">
        <title>Osmotic Adaptation and Compatible Solute Biosynthesis of Phototrophic Bacteria as Revealed from Genome Analyses.</title>
        <authorList>
            <person name="Imhoff J.F."/>
            <person name="Rahn T."/>
            <person name="Kunzel S."/>
            <person name="Keller A."/>
            <person name="Neulinger S.C."/>
        </authorList>
    </citation>
    <scope>NUCLEOTIDE SEQUENCE [LARGE SCALE GENOMIC DNA]</scope>
    <source>
        <strain evidence="1 2">DSM 15116</strain>
    </source>
</reference>